<comment type="similarity">
    <text evidence="1">Belongs to the aldehyde dehydrogenase family.</text>
</comment>
<keyword evidence="7" id="KW-1185">Reference proteome</keyword>
<gene>
    <name evidence="6" type="ORF">MKZ38_007610</name>
</gene>
<reference evidence="6" key="1">
    <citation type="submission" date="2022-07" db="EMBL/GenBank/DDBJ databases">
        <title>Draft genome sequence of Zalerion maritima ATCC 34329, a (micro)plastics degrading marine fungus.</title>
        <authorList>
            <person name="Paco A."/>
            <person name="Goncalves M.F.M."/>
            <person name="Rocha-Santos T.A.P."/>
            <person name="Alves A."/>
        </authorList>
    </citation>
    <scope>NUCLEOTIDE SEQUENCE</scope>
    <source>
        <strain evidence="6">ATCC 34329</strain>
    </source>
</reference>
<evidence type="ECO:0000256" key="1">
    <source>
        <dbReference type="ARBA" id="ARBA00009986"/>
    </source>
</evidence>
<dbReference type="InterPro" id="IPR016161">
    <property type="entry name" value="Ald_DH/histidinol_DH"/>
</dbReference>
<protein>
    <recommendedName>
        <fullName evidence="3">aldehyde dehydrogenase (NAD(+))</fullName>
        <ecNumber evidence="3">1.2.1.3</ecNumber>
    </recommendedName>
</protein>
<dbReference type="CDD" id="cd07106">
    <property type="entry name" value="ALDH_AldA-AAD23400"/>
    <property type="match status" value="1"/>
</dbReference>
<dbReference type="FunFam" id="3.40.605.10:FF:000007">
    <property type="entry name" value="NAD/NADP-dependent betaine aldehyde dehydrogenase"/>
    <property type="match status" value="1"/>
</dbReference>
<name>A0AAD5WY21_9PEZI</name>
<evidence type="ECO:0000256" key="4">
    <source>
        <dbReference type="ARBA" id="ARBA00049194"/>
    </source>
</evidence>
<dbReference type="EMBL" id="JAKWBI020000004">
    <property type="protein sequence ID" value="KAJ2907095.1"/>
    <property type="molecule type" value="Genomic_DNA"/>
</dbReference>
<proteinExistence type="inferred from homology"/>
<dbReference type="SUPFAM" id="SSF53720">
    <property type="entry name" value="ALDH-like"/>
    <property type="match status" value="1"/>
</dbReference>
<evidence type="ECO:0000259" key="5">
    <source>
        <dbReference type="Pfam" id="PF00171"/>
    </source>
</evidence>
<dbReference type="AlphaFoldDB" id="A0AAD5WY21"/>
<evidence type="ECO:0000256" key="3">
    <source>
        <dbReference type="ARBA" id="ARBA00024226"/>
    </source>
</evidence>
<dbReference type="InterPro" id="IPR016162">
    <property type="entry name" value="Ald_DH_N"/>
</dbReference>
<feature type="domain" description="Aldehyde dehydrogenase" evidence="5">
    <location>
        <begin position="17"/>
        <end position="472"/>
    </location>
</feature>
<dbReference type="Proteomes" id="UP001201980">
    <property type="component" value="Unassembled WGS sequence"/>
</dbReference>
<evidence type="ECO:0000313" key="7">
    <source>
        <dbReference type="Proteomes" id="UP001201980"/>
    </source>
</evidence>
<dbReference type="InterPro" id="IPR044086">
    <property type="entry name" value="LUC3-like"/>
</dbReference>
<dbReference type="PANTHER" id="PTHR11699">
    <property type="entry name" value="ALDEHYDE DEHYDROGENASE-RELATED"/>
    <property type="match status" value="1"/>
</dbReference>
<dbReference type="Gene3D" id="3.40.605.10">
    <property type="entry name" value="Aldehyde Dehydrogenase, Chain A, domain 1"/>
    <property type="match status" value="1"/>
</dbReference>
<evidence type="ECO:0000313" key="6">
    <source>
        <dbReference type="EMBL" id="KAJ2907095.1"/>
    </source>
</evidence>
<dbReference type="InterPro" id="IPR015590">
    <property type="entry name" value="Aldehyde_DH_dom"/>
</dbReference>
<accession>A0AAD5WY21</accession>
<dbReference type="InterPro" id="IPR016160">
    <property type="entry name" value="Ald_DH_CS_CYS"/>
</dbReference>
<comment type="catalytic activity">
    <reaction evidence="4">
        <text>an aldehyde + NAD(+) + H2O = a carboxylate + NADH + 2 H(+)</text>
        <dbReference type="Rhea" id="RHEA:16185"/>
        <dbReference type="ChEBI" id="CHEBI:15377"/>
        <dbReference type="ChEBI" id="CHEBI:15378"/>
        <dbReference type="ChEBI" id="CHEBI:17478"/>
        <dbReference type="ChEBI" id="CHEBI:29067"/>
        <dbReference type="ChEBI" id="CHEBI:57540"/>
        <dbReference type="ChEBI" id="CHEBI:57945"/>
        <dbReference type="EC" id="1.2.1.3"/>
    </reaction>
</comment>
<keyword evidence="2" id="KW-0560">Oxidoreductase</keyword>
<dbReference type="EC" id="1.2.1.3" evidence="3"/>
<dbReference type="Gene3D" id="3.40.309.10">
    <property type="entry name" value="Aldehyde Dehydrogenase, Chain A, domain 2"/>
    <property type="match status" value="1"/>
</dbReference>
<comment type="caution">
    <text evidence="6">The sequence shown here is derived from an EMBL/GenBank/DDBJ whole genome shotgun (WGS) entry which is preliminary data.</text>
</comment>
<dbReference type="GO" id="GO:0004029">
    <property type="term" value="F:aldehyde dehydrogenase (NAD+) activity"/>
    <property type="evidence" value="ECO:0007669"/>
    <property type="project" value="UniProtKB-EC"/>
</dbReference>
<dbReference type="PROSITE" id="PS00070">
    <property type="entry name" value="ALDEHYDE_DEHYDR_CYS"/>
    <property type="match status" value="1"/>
</dbReference>
<organism evidence="6 7">
    <name type="scientific">Zalerion maritima</name>
    <dbReference type="NCBI Taxonomy" id="339359"/>
    <lineage>
        <taxon>Eukaryota</taxon>
        <taxon>Fungi</taxon>
        <taxon>Dikarya</taxon>
        <taxon>Ascomycota</taxon>
        <taxon>Pezizomycotina</taxon>
        <taxon>Sordariomycetes</taxon>
        <taxon>Lulworthiomycetidae</taxon>
        <taxon>Lulworthiales</taxon>
        <taxon>Lulworthiaceae</taxon>
        <taxon>Zalerion</taxon>
    </lineage>
</organism>
<dbReference type="Pfam" id="PF00171">
    <property type="entry name" value="Aldedh"/>
    <property type="match status" value="1"/>
</dbReference>
<evidence type="ECO:0000256" key="2">
    <source>
        <dbReference type="ARBA" id="ARBA00023002"/>
    </source>
</evidence>
<sequence length="479" mass="51677">MKYFNTIAGVPRVTSTHHQATNPRTEDLLWDAPVGTTQDLDDAVISANKAFLTWGKTTVAERQEVLRNMAEVIKENSKELTEIVMKETGKSALMASIEIGNTLGQMEYFIHNALSDEVTHEDSTVKIVTTHVPLGIVGAICPWNFPLILANIKVVCSLVTGNCVIVKPSPFTPYSVLKWVELSQSVLPPGVFSAINGGADIGAAMCKHPGIHKISFTGTIATGRKVMESSSSTLKKVTLELAGNDASIICPDVDIDKTVPKVVGGAFFNAGQMCVATKRVYVHKEIFDVFVAKFAEETKKMWGVAHSSADASNPSLFGPVSNKMQYDTVKTIVEDCKARGMKIVAGGEVGGAEAGATNGRGFWVSPTVVANPPEDSLLVQEEQFGPIIPIMSWEDEEEVLARANLDNAGLGATVYSPDLKRAERIARRLEAGTIWINMSEKPNPAAYFSGFKNSGIGGELGKQGLLSYSYTQCLQFSKE</sequence>
<dbReference type="InterPro" id="IPR016163">
    <property type="entry name" value="Ald_DH_C"/>
</dbReference>